<dbReference type="AlphaFoldDB" id="A0A8J3VJQ3"/>
<comment type="caution">
    <text evidence="1">The sequence shown here is derived from an EMBL/GenBank/DDBJ whole genome shotgun (WGS) entry which is preliminary data.</text>
</comment>
<dbReference type="EMBL" id="BONY01000073">
    <property type="protein sequence ID" value="GIH09654.1"/>
    <property type="molecule type" value="Genomic_DNA"/>
</dbReference>
<reference evidence="1" key="1">
    <citation type="submission" date="2021-01" db="EMBL/GenBank/DDBJ databases">
        <title>Whole genome shotgun sequence of Rhizocola hellebori NBRC 109834.</title>
        <authorList>
            <person name="Komaki H."/>
            <person name="Tamura T."/>
        </authorList>
    </citation>
    <scope>NUCLEOTIDE SEQUENCE</scope>
    <source>
        <strain evidence="1">NBRC 109834</strain>
    </source>
</reference>
<evidence type="ECO:0000313" key="1">
    <source>
        <dbReference type="EMBL" id="GIH09654.1"/>
    </source>
</evidence>
<name>A0A8J3VJQ3_9ACTN</name>
<keyword evidence="2" id="KW-1185">Reference proteome</keyword>
<accession>A0A8J3VJQ3</accession>
<dbReference type="Proteomes" id="UP000612899">
    <property type="component" value="Unassembled WGS sequence"/>
</dbReference>
<evidence type="ECO:0000313" key="2">
    <source>
        <dbReference type="Proteomes" id="UP000612899"/>
    </source>
</evidence>
<dbReference type="RefSeq" id="WP_203913386.1">
    <property type="nucleotide sequence ID" value="NZ_BONY01000073.1"/>
</dbReference>
<sequence>MVVHRWWRNLAGALSVLGALLIVVFGLPALDRAVPVNPDAAAAQRREVAGGVTVVPPSGALIAKTSRSGPREGSILFLIGPARFVMAVAPFKGDLPTAYSGLKTKIQSMRGYQVTADEARIVTKSGLHGLTASFTAPGRTGRFAVFLAPGLAIEVTVTGSEADLAQALLRIDESIATIAYGN</sequence>
<protein>
    <submittedName>
        <fullName evidence="1">Uncharacterized protein</fullName>
    </submittedName>
</protein>
<gene>
    <name evidence="1" type="ORF">Rhe02_77210</name>
</gene>
<organism evidence="1 2">
    <name type="scientific">Rhizocola hellebori</name>
    <dbReference type="NCBI Taxonomy" id="1392758"/>
    <lineage>
        <taxon>Bacteria</taxon>
        <taxon>Bacillati</taxon>
        <taxon>Actinomycetota</taxon>
        <taxon>Actinomycetes</taxon>
        <taxon>Micromonosporales</taxon>
        <taxon>Micromonosporaceae</taxon>
        <taxon>Rhizocola</taxon>
    </lineage>
</organism>
<proteinExistence type="predicted"/>